<name>A0ABW9RB13_9GAMM</name>
<protein>
    <submittedName>
        <fullName evidence="1">Type I-F CRISPR-associated endoribonuclease Cas6/Csy4</fullName>
    </submittedName>
</protein>
<dbReference type="RefSeq" id="WP_154752626.1">
    <property type="nucleotide sequence ID" value="NZ_WLZX01000003.1"/>
</dbReference>
<evidence type="ECO:0000313" key="2">
    <source>
        <dbReference type="Proteomes" id="UP000480164"/>
    </source>
</evidence>
<accession>A0ABW9RB13</accession>
<dbReference type="Proteomes" id="UP000480164">
    <property type="component" value="Unassembled WGS sequence"/>
</dbReference>
<dbReference type="NCBIfam" id="TIGR02563">
    <property type="entry name" value="cas_Csy4"/>
    <property type="match status" value="1"/>
</dbReference>
<dbReference type="InterPro" id="IPR042564">
    <property type="entry name" value="CRISPR-Cas6/Csy4_sf"/>
</dbReference>
<comment type="caution">
    <text evidence="1">The sequence shown here is derived from an EMBL/GenBank/DDBJ whole genome shotgun (WGS) entry which is preliminary data.</text>
</comment>
<dbReference type="CDD" id="cd09739">
    <property type="entry name" value="Cas6_I-F"/>
    <property type="match status" value="1"/>
</dbReference>
<keyword evidence="2" id="KW-1185">Reference proteome</keyword>
<dbReference type="Pfam" id="PF09618">
    <property type="entry name" value="Cas_Csy4"/>
    <property type="match status" value="1"/>
</dbReference>
<sequence>MDHYQDIQVIADAETSGPVLLAQLFMRLHQMLGRVAAGRIGVSFPRVARTLGDCLRVHGTLADLTALQQSGWQQGLRDYIISGEISGVPQEVSWRVVKRVQVKSSAERLRRRSVNKGWISEEEARERISVLKEQRSNLPYVLIKSGSNGNAYPLFIEHGPLQSTPVSGGFNSYGLSATATIPWF</sequence>
<proteinExistence type="predicted"/>
<gene>
    <name evidence="1" type="primary">cas6f</name>
    <name evidence="1" type="ORF">GK011_10320</name>
</gene>
<dbReference type="Gene3D" id="3.30.70.2540">
    <property type="entry name" value="CRISPR-associated endoribonuclease Cas6/Csy4"/>
    <property type="match status" value="1"/>
</dbReference>
<dbReference type="EMBL" id="WLZX01000003">
    <property type="protein sequence ID" value="MTD27334.1"/>
    <property type="molecule type" value="Genomic_DNA"/>
</dbReference>
<dbReference type="InterPro" id="IPR013396">
    <property type="entry name" value="CRISPR-assoc_prot_Csy4"/>
</dbReference>
<reference evidence="1 2" key="1">
    <citation type="submission" date="2019-11" db="EMBL/GenBank/DDBJ databases">
        <title>Erwinia sp. nov., isolated from feces of birds in Tibet plateau of China.</title>
        <authorList>
            <person name="Ge Y."/>
        </authorList>
    </citation>
    <scope>NUCLEOTIDE SEQUENCE [LARGE SCALE GENOMIC DNA]</scope>
    <source>
        <strain evidence="1 2">J316</strain>
    </source>
</reference>
<organism evidence="1 2">
    <name type="scientific">Erwinia sorbitola</name>
    <dbReference type="NCBI Taxonomy" id="2681984"/>
    <lineage>
        <taxon>Bacteria</taxon>
        <taxon>Pseudomonadati</taxon>
        <taxon>Pseudomonadota</taxon>
        <taxon>Gammaproteobacteria</taxon>
        <taxon>Enterobacterales</taxon>
        <taxon>Erwiniaceae</taxon>
        <taxon>Erwinia</taxon>
    </lineage>
</organism>
<evidence type="ECO:0000313" key="1">
    <source>
        <dbReference type="EMBL" id="MTD27334.1"/>
    </source>
</evidence>